<name>L8HGK4_ACACF</name>
<dbReference type="InterPro" id="IPR013320">
    <property type="entry name" value="ConA-like_dom_sf"/>
</dbReference>
<dbReference type="Gene3D" id="2.30.29.30">
    <property type="entry name" value="Pleckstrin-homology domain (PH domain)/Phosphotyrosine-binding domain (PTB)"/>
    <property type="match status" value="1"/>
</dbReference>
<dbReference type="Pfam" id="PF00400">
    <property type="entry name" value="WD40"/>
    <property type="match status" value="1"/>
</dbReference>
<dbReference type="CDD" id="cd06071">
    <property type="entry name" value="Beach"/>
    <property type="match status" value="1"/>
</dbReference>
<dbReference type="InterPro" id="IPR023362">
    <property type="entry name" value="PH-BEACH_dom"/>
</dbReference>
<dbReference type="PROSITE" id="PS00678">
    <property type="entry name" value="WD_REPEATS_1"/>
    <property type="match status" value="1"/>
</dbReference>
<dbReference type="OrthoDB" id="26681at2759"/>
<dbReference type="SUPFAM" id="SSF50978">
    <property type="entry name" value="WD40 repeat-like"/>
    <property type="match status" value="1"/>
</dbReference>
<dbReference type="InterPro" id="IPR019775">
    <property type="entry name" value="WD40_repeat_CS"/>
</dbReference>
<dbReference type="InterPro" id="IPR036322">
    <property type="entry name" value="WD40_repeat_dom_sf"/>
</dbReference>
<dbReference type="InterPro" id="IPR011993">
    <property type="entry name" value="PH-like_dom_sf"/>
</dbReference>
<evidence type="ECO:0000256" key="4">
    <source>
        <dbReference type="SAM" id="MobiDB-lite"/>
    </source>
</evidence>
<dbReference type="SUPFAM" id="SSF49899">
    <property type="entry name" value="Concanavalin A-like lectins/glucanases"/>
    <property type="match status" value="1"/>
</dbReference>
<feature type="compositionally biased region" description="Basic and acidic residues" evidence="4">
    <location>
        <begin position="2328"/>
        <end position="2337"/>
    </location>
</feature>
<feature type="compositionally biased region" description="Low complexity" evidence="4">
    <location>
        <begin position="931"/>
        <end position="977"/>
    </location>
</feature>
<accession>L8HGK4</accession>
<dbReference type="PROSITE" id="PS50082">
    <property type="entry name" value="WD_REPEATS_2"/>
    <property type="match status" value="1"/>
</dbReference>
<keyword evidence="1 3" id="KW-0853">WD repeat</keyword>
<dbReference type="Proteomes" id="UP000011083">
    <property type="component" value="Unassembled WGS sequence"/>
</dbReference>
<dbReference type="InterPro" id="IPR000409">
    <property type="entry name" value="BEACH_dom"/>
</dbReference>
<evidence type="ECO:0000313" key="8">
    <source>
        <dbReference type="Proteomes" id="UP000011083"/>
    </source>
</evidence>
<feature type="region of interest" description="Disordered" evidence="4">
    <location>
        <begin position="3240"/>
        <end position="3267"/>
    </location>
</feature>
<dbReference type="VEuPathDB" id="AmoebaDB:ACA1_071830"/>
<dbReference type="KEGG" id="acan:ACA1_071830"/>
<feature type="region of interest" description="Disordered" evidence="4">
    <location>
        <begin position="931"/>
        <end position="1044"/>
    </location>
</feature>
<dbReference type="SMART" id="SM01026">
    <property type="entry name" value="Beach"/>
    <property type="match status" value="1"/>
</dbReference>
<organism evidence="7 8">
    <name type="scientific">Acanthamoeba castellanii (strain ATCC 30010 / Neff)</name>
    <dbReference type="NCBI Taxonomy" id="1257118"/>
    <lineage>
        <taxon>Eukaryota</taxon>
        <taxon>Amoebozoa</taxon>
        <taxon>Discosea</taxon>
        <taxon>Longamoebia</taxon>
        <taxon>Centramoebida</taxon>
        <taxon>Acanthamoebidae</taxon>
        <taxon>Acanthamoeba</taxon>
    </lineage>
</organism>
<dbReference type="InterPro" id="IPR051944">
    <property type="entry name" value="BEACH_domain_protein"/>
</dbReference>
<gene>
    <name evidence="7" type="ORF">ACA1_071830</name>
</gene>
<dbReference type="PROSITE" id="PS51783">
    <property type="entry name" value="PH_BEACH"/>
    <property type="match status" value="1"/>
</dbReference>
<feature type="region of interest" description="Disordered" evidence="4">
    <location>
        <begin position="1560"/>
        <end position="1609"/>
    </location>
</feature>
<feature type="repeat" description="WD" evidence="3">
    <location>
        <begin position="3063"/>
        <end position="3104"/>
    </location>
</feature>
<feature type="compositionally biased region" description="Basic and acidic residues" evidence="4">
    <location>
        <begin position="1410"/>
        <end position="1431"/>
    </location>
</feature>
<dbReference type="SUPFAM" id="SSF81837">
    <property type="entry name" value="BEACH domain"/>
    <property type="match status" value="1"/>
</dbReference>
<dbReference type="RefSeq" id="XP_004353089.1">
    <property type="nucleotide sequence ID" value="XM_004353037.1"/>
</dbReference>
<dbReference type="GeneID" id="14924542"/>
<keyword evidence="8" id="KW-1185">Reference proteome</keyword>
<dbReference type="PROSITE" id="PS50294">
    <property type="entry name" value="WD_REPEATS_REGION"/>
    <property type="match status" value="1"/>
</dbReference>
<feature type="domain" description="BEACH-type PH" evidence="6">
    <location>
        <begin position="2423"/>
        <end position="2540"/>
    </location>
</feature>
<dbReference type="Gene3D" id="1.25.10.10">
    <property type="entry name" value="Leucine-rich Repeat Variant"/>
    <property type="match status" value="1"/>
</dbReference>
<dbReference type="Gene3D" id="1.10.1540.10">
    <property type="entry name" value="BEACH domain"/>
    <property type="match status" value="1"/>
</dbReference>
<dbReference type="Gene3D" id="2.130.10.10">
    <property type="entry name" value="YVTN repeat-like/Quinoprotein amine dehydrogenase"/>
    <property type="match status" value="1"/>
</dbReference>
<dbReference type="Pfam" id="PF23295">
    <property type="entry name" value="Arm_4"/>
    <property type="match status" value="1"/>
</dbReference>
<dbReference type="Pfam" id="PF02138">
    <property type="entry name" value="Beach"/>
    <property type="match status" value="1"/>
</dbReference>
<feature type="compositionally biased region" description="Polar residues" evidence="4">
    <location>
        <begin position="1593"/>
        <end position="1603"/>
    </location>
</feature>
<feature type="compositionally biased region" description="Acidic residues" evidence="4">
    <location>
        <begin position="2370"/>
        <end position="2381"/>
    </location>
</feature>
<dbReference type="SUPFAM" id="SSF48371">
    <property type="entry name" value="ARM repeat"/>
    <property type="match status" value="1"/>
</dbReference>
<dbReference type="InterPro" id="IPR011989">
    <property type="entry name" value="ARM-like"/>
</dbReference>
<evidence type="ECO:0000256" key="2">
    <source>
        <dbReference type="ARBA" id="ARBA00022737"/>
    </source>
</evidence>
<evidence type="ECO:0000259" key="6">
    <source>
        <dbReference type="PROSITE" id="PS51783"/>
    </source>
</evidence>
<dbReference type="EMBL" id="KB007857">
    <property type="protein sequence ID" value="ELR23561.1"/>
    <property type="molecule type" value="Genomic_DNA"/>
</dbReference>
<evidence type="ECO:0000256" key="3">
    <source>
        <dbReference type="PROSITE-ProRule" id="PRU00221"/>
    </source>
</evidence>
<dbReference type="SUPFAM" id="SSF50729">
    <property type="entry name" value="PH domain-like"/>
    <property type="match status" value="1"/>
</dbReference>
<dbReference type="InterPro" id="IPR001680">
    <property type="entry name" value="WD40_rpt"/>
</dbReference>
<feature type="compositionally biased region" description="Polar residues" evidence="4">
    <location>
        <begin position="1020"/>
        <end position="1030"/>
    </location>
</feature>
<dbReference type="Pfam" id="PF14844">
    <property type="entry name" value="PH_BEACH"/>
    <property type="match status" value="1"/>
</dbReference>
<reference evidence="7 8" key="1">
    <citation type="journal article" date="2013" name="Genome Biol.">
        <title>Genome of Acanthamoeba castellanii highlights extensive lateral gene transfer and early evolution of tyrosine kinase signaling.</title>
        <authorList>
            <person name="Clarke M."/>
            <person name="Lohan A.J."/>
            <person name="Liu B."/>
            <person name="Lagkouvardos I."/>
            <person name="Roy S."/>
            <person name="Zafar N."/>
            <person name="Bertelli C."/>
            <person name="Schilde C."/>
            <person name="Kianianmomeni A."/>
            <person name="Burglin T.R."/>
            <person name="Frech C."/>
            <person name="Turcotte B."/>
            <person name="Kopec K.O."/>
            <person name="Synnott J.M."/>
            <person name="Choo C."/>
            <person name="Paponov I."/>
            <person name="Finkler A."/>
            <person name="Soon Heng Tan C."/>
            <person name="Hutchins A.P."/>
            <person name="Weinmeier T."/>
            <person name="Rattei T."/>
            <person name="Chu J.S."/>
            <person name="Gimenez G."/>
            <person name="Irimia M."/>
            <person name="Rigden D.J."/>
            <person name="Fitzpatrick D.A."/>
            <person name="Lorenzo-Morales J."/>
            <person name="Bateman A."/>
            <person name="Chiu C.H."/>
            <person name="Tang P."/>
            <person name="Hegemann P."/>
            <person name="Fromm H."/>
            <person name="Raoult D."/>
            <person name="Greub G."/>
            <person name="Miranda-Saavedra D."/>
            <person name="Chen N."/>
            <person name="Nash P."/>
            <person name="Ginger M.L."/>
            <person name="Horn M."/>
            <person name="Schaap P."/>
            <person name="Caler L."/>
            <person name="Loftus B."/>
        </authorList>
    </citation>
    <scope>NUCLEOTIDE SEQUENCE [LARGE SCALE GENOMIC DNA]</scope>
    <source>
        <strain evidence="7 8">Neff</strain>
    </source>
</reference>
<dbReference type="InterPro" id="IPR036372">
    <property type="entry name" value="BEACH_dom_sf"/>
</dbReference>
<dbReference type="SMART" id="SM00320">
    <property type="entry name" value="WD40"/>
    <property type="match status" value="4"/>
</dbReference>
<dbReference type="InterPro" id="IPR016024">
    <property type="entry name" value="ARM-type_fold"/>
</dbReference>
<sequence length="3319" mass="369888">MDWIKWMGHAIGVSEGAEAQISEPVAKLRYLYKVYTETRGEEKKEVALSRVIQLFIAIFGHKTAEGDDEMGEGDRTPKAGSALVTDPAKPDLERSFGRQARELSLVLSFMFVNQIKAVWPSTLPRDQAIAAVSHVLEPPKAVDNHGAIAAPPARVYASLILDTFEILGTSEHCVINMASAELTERVIANILLHSSRYRTVIDDLSNADGLKLVFDMSAMHARFVHPQLRIRLFKMLKSVLAEHLDEQLVTYIRDQSCIIHQIDTLRHFDKYESADEMLAIWGNMTTVLKRSSKVSSILMEEFLVGGGYTFLNKFLLHLESLREPSQAVRLLDLVTSLIYVGHLRLQLPETPPPFNEDTMPAPSSDTSGVACIRNIDALLALQNYFIASKNDSLREKIVSSVFTKSKLNIWLIYAVDYIFLLRFVDGLADMSEHLQELFIGMIAYLAMENHFVPFKELQGLFAMFEAQVSAELMRLILGIANKLLVHDPPRYKAVFRDAGLFDHVFGLLKKHDDYPSSLVSAVLACVKSLLRDSPDNVALFRKLNGKEIVSSFIQENDADLRSCALRLVEILVLDDVQLTYGYVEPPNESASTWFGDLTPVVVATRCVDVDREFATLVDLLNGVHKLAHGPGVGKDILRSVSAILLAERKFKDIFRSVGGFKTLSTALAAMGGSFANSQQQPEDSVKPRLSMLANLFRTLTIALSRHKENKQFFLDDQGYGRILTGVCQLKILDSAHALLVFGSLLQMSAESTQKLKGDELPSRLERIRNPEVALIILELLGETIPEVQRDVFQTLNNTLRFSTKSLHALFSSGVTSFILSKYAASIADPKDKTHGHILKFLSTMASYKFTIAEWQQFLGMFTRENQNSSLLKTLLRMARTGNAPTFVEFDRTRHRGYECVRVPSVMDGQKWPASSTLMLWACVRSFRTDAPSDSAASTDDAGSDASSLSGSSSFSLPTPISSTTASSVSFSSSSTSTNPFDIPSPSALPRSRSQSSVANPFGASPSSAGAEPHGNPFDTAYSSAPSTASDNPFDAPPAPEEAAAEVQRPWNGVHLFNLKSDDGGETPSLNISGWACPDKLVLQVGNNPFLYEVDFPFEEDVWYHIGIVQVKQVWATTIKVYINGALIQTMQVASPPPIHGNISLTFGTLREDARACDEIWRLSSFHIMDGEVPSVMLFIISLLGPTYNGNFQAPLSQYQTYGIITPRNLSIAQRVDKGGSAILDFENTSQWFPVQRRAMIFTLTARDLVHMVGRAHINLLIEGAHVYQPLTLVHAIQALGSVSTLLLFVYHTKDARELEIALKLVQELVSNNYMLSKAMEEEIPTGEDADGPRFNGYQLLAHLLHAKHEFLTADILEVVFEWVGIGLWQPTATRRQTQNVDDNKTASPTTSSGKTRAGTGAKSGEQPPKASEREWSNKERRDDRRERRAAGDGRSALGGGVLANPFVFRHVLLELHLWNNSVGMLQLVLQRIASLVSPTNIHHKYNLYRLRELDVLATLFGIMSDVSTPEVILPFAVDLVMQLIAIDVRSSDLQQLCDVLLQTIVSVDARRARVNYEATMARAKQASQPNSPRGSDGSQSSESNSPRGASATGRHQSSATPTLLGSAGSQTGAAASRGLIVRNHLLQMLIDLIAQNWADTKIRAFTDVLTVEWLMHFMNGYMHGSSMVLAVNLVCILYQASLEFQSSFRSQNGFRVMQQVVVHYCTCVDIYYAAFALLVGCPISRLKKSPKFEQQALVDIVQASKQMVVCGEAMTLILTMLKSNIELSGGQAEERKEGEDDVVRSAELSILVNREEPSEAFHAAILQFILYLFDCCINFQQLCASPPFLYRLVDLMFPQGVLAATITDQLLLTHTTAYMEPIFTLISRTMDTALRSMADGHTVIINICEAAPGAREEREMMAYENQALWTILEYLNKAVTPDQLLENAQLATNLAGFCSALVDQVELQAFPAGKYKVFQFVMKYLRHVTTAQPSARGNAKVIREAHKAGNRITVYLLKESRTHTDDLLRILKKIVNHQAVIISETNNDKEFFSYLCLAILPLLLHDNQQITRFCAQIFKLLLLAKEQFMRDVLVSRIQGELVDLKTNGFELLLSDVNGFNFWVASAHPTVTRIFKQLLGKSAKAFTHAEQQHVDTISKQWKKRRRSIVVKYEKAVQAEIIHLSKVDLSRRNAADRLVAKGCGSVYLSAWQQARYQEVMAYHWIQLYRSRYLYGETSLWLPLAASPLDKWRLDETEGSSRMRRKLQRNEDFYQNYPHLEPGNNLLPTSKDTREFLEKLAPLPNYAHTLAALRTAAVPPSPLLEASAAPPQESACEDSQTLTNEDESGEGETRVNRADDSDSADSDDSDQQSLATRPPRPLSLRGSKKQEVMELEEEDWEEDHVDPVQASMDEIDVEFQPVPIEEGGEDKSIDGMIARLLAPGDCLSLAPEELFLCARVCVVGLIKGVFLIANKHCYMIENCTIGVNRHLYMLPDRRSKKERLLKGPFIPVLHRWAYEEIKEVIGRKFLLQPLAMEFFSSSGATQFLILSLHERDAVLRRLNTIVNALKPASEVKKVPTPIGLDLPLVPLRRASIDAGDQTWGSMAKAAAGRLKSYASGIDPLNEGNVLTLWKKTAMQKWVEGEISNFQYLMHLNTLAGRSFNDLSQYPVLPWILADYSSSELDLDEPQTYRDLSRPMGALSSARAAKFQERYDEWDEQDNEGVPKWHYGSHYSSAGIVALFLIRLEPFTQHYVRLQSGRFDVPDRIFCNIQSSWESASGSAGDLNLSDVRELIPEFFYLPEFLANKNRFNFGHKITGEEIDAVGLPPWAKGDPQRFICLHRQALESEYVSNHLHEWIDLIFGHKQQGRVAKESLNVFYYLTYEGTVDIRSIEDVDRRKVMLSQINNYGQTPAQLFKKPHPRRRVVVPPASPLQQAHNWEPFVFAEASGAIGAMSLVDGRMTIVPPYKAFIARDAAKCIAWTRSTATLRLVSASSYTKTFKTWENIVGWGELLSVTLTEDSKFLITASSNTLTRAPPSERRGQVVSVFRLDRNEGEQRLGKSRESAQSSAPKYDATFELKHFGDLFGHREAVTHVVASRLHSLVVSASTDKKVMVWDLLRLRHVRTLPELARPITALKIQPLTGNIVVCTDREITLWSVNGDLLASNGSLRPTEPITAVECGHGQEWEPHNIVYVTGHADGSIEFWGVVEDQLCRLQRFGAPTAQSPVTALYMRPDDKALYSGNATGQVILWSSQEELEAERAQRNKEISTSLSRPPSMSEAGVEGSPLADAAHDRSVAPRRGTGGNGASGLVDISPLRNLARTTTYLPSLPSFGAGWRHN</sequence>
<protein>
    <submittedName>
        <fullName evidence="7">Beige/BEACH domain containing protein</fullName>
    </submittedName>
</protein>
<dbReference type="InterPro" id="IPR015943">
    <property type="entry name" value="WD40/YVTN_repeat-like_dom_sf"/>
</dbReference>
<evidence type="ECO:0000313" key="7">
    <source>
        <dbReference type="EMBL" id="ELR23561.1"/>
    </source>
</evidence>
<feature type="domain" description="BEACH" evidence="5">
    <location>
        <begin position="2603"/>
        <end position="2901"/>
    </location>
</feature>
<evidence type="ECO:0000256" key="1">
    <source>
        <dbReference type="ARBA" id="ARBA00022574"/>
    </source>
</evidence>
<keyword evidence="2" id="KW-0677">Repeat</keyword>
<feature type="compositionally biased region" description="Acidic residues" evidence="4">
    <location>
        <begin position="2338"/>
        <end position="2347"/>
    </location>
</feature>
<feature type="region of interest" description="Disordered" evidence="4">
    <location>
        <begin position="1376"/>
        <end position="1434"/>
    </location>
</feature>
<proteinExistence type="predicted"/>
<feature type="region of interest" description="Disordered" evidence="4">
    <location>
        <begin position="2299"/>
        <end position="2381"/>
    </location>
</feature>
<feature type="compositionally biased region" description="Low complexity" evidence="4">
    <location>
        <begin position="1570"/>
        <end position="1586"/>
    </location>
</feature>
<feature type="compositionally biased region" description="Polar residues" evidence="4">
    <location>
        <begin position="1376"/>
        <end position="1394"/>
    </location>
</feature>
<dbReference type="PANTHER" id="PTHR46108:SF4">
    <property type="entry name" value="BLUE CHEESE"/>
    <property type="match status" value="1"/>
</dbReference>
<dbReference type="FunFam" id="1.10.1540.10:FF:000002">
    <property type="entry name" value="WD repeat and FYVE domain containing 3"/>
    <property type="match status" value="1"/>
</dbReference>
<dbReference type="PROSITE" id="PS50197">
    <property type="entry name" value="BEACH"/>
    <property type="match status" value="1"/>
</dbReference>
<dbReference type="InterPro" id="IPR056252">
    <property type="entry name" value="Alfy-like_Arm-like"/>
</dbReference>
<feature type="region of interest" description="Disordered" evidence="4">
    <location>
        <begin position="66"/>
        <end position="89"/>
    </location>
</feature>
<evidence type="ECO:0000259" key="5">
    <source>
        <dbReference type="PROSITE" id="PS50197"/>
    </source>
</evidence>
<dbReference type="PANTHER" id="PTHR46108">
    <property type="entry name" value="BLUE CHEESE"/>
    <property type="match status" value="1"/>
</dbReference>